<reference evidence="3" key="1">
    <citation type="submission" date="2017-03" db="EMBL/GenBank/DDBJ databases">
        <title>Phytopthora megakarya and P. palmivora, two closely related causual agents of cacao black pod achieved similar genome size and gene model numbers by different mechanisms.</title>
        <authorList>
            <person name="Ali S."/>
            <person name="Shao J."/>
            <person name="Larry D.J."/>
            <person name="Kronmiller B."/>
            <person name="Shen D."/>
            <person name="Strem M.D."/>
            <person name="Melnick R.L."/>
            <person name="Guiltinan M.J."/>
            <person name="Tyler B.M."/>
            <person name="Meinhardt L.W."/>
            <person name="Bailey B.A."/>
        </authorList>
    </citation>
    <scope>NUCLEOTIDE SEQUENCE [LARGE SCALE GENOMIC DNA]</scope>
    <source>
        <strain evidence="3">zdho120</strain>
    </source>
</reference>
<organism evidence="2 3">
    <name type="scientific">Phytophthora megakarya</name>
    <dbReference type="NCBI Taxonomy" id="4795"/>
    <lineage>
        <taxon>Eukaryota</taxon>
        <taxon>Sar</taxon>
        <taxon>Stramenopiles</taxon>
        <taxon>Oomycota</taxon>
        <taxon>Peronosporomycetes</taxon>
        <taxon>Peronosporales</taxon>
        <taxon>Peronosporaceae</taxon>
        <taxon>Phytophthora</taxon>
    </lineage>
</organism>
<feature type="compositionally biased region" description="Polar residues" evidence="1">
    <location>
        <begin position="10"/>
        <end position="21"/>
    </location>
</feature>
<proteinExistence type="predicted"/>
<accession>A0A225V5Z9</accession>
<dbReference type="EMBL" id="NBNE01006953">
    <property type="protein sequence ID" value="OWZ01296.1"/>
    <property type="molecule type" value="Genomic_DNA"/>
</dbReference>
<keyword evidence="3" id="KW-1185">Reference proteome</keyword>
<dbReference type="OrthoDB" id="126849at2759"/>
<evidence type="ECO:0000256" key="1">
    <source>
        <dbReference type="SAM" id="MobiDB-lite"/>
    </source>
</evidence>
<dbReference type="AlphaFoldDB" id="A0A225V5Z9"/>
<comment type="caution">
    <text evidence="2">The sequence shown here is derived from an EMBL/GenBank/DDBJ whole genome shotgun (WGS) entry which is preliminary data.</text>
</comment>
<protein>
    <submittedName>
        <fullName evidence="2">Uncharacterized protein</fullName>
    </submittedName>
</protein>
<gene>
    <name evidence="2" type="ORF">PHMEG_00027344</name>
</gene>
<evidence type="ECO:0000313" key="3">
    <source>
        <dbReference type="Proteomes" id="UP000198211"/>
    </source>
</evidence>
<evidence type="ECO:0000313" key="2">
    <source>
        <dbReference type="EMBL" id="OWZ01296.1"/>
    </source>
</evidence>
<dbReference type="Proteomes" id="UP000198211">
    <property type="component" value="Unassembled WGS sequence"/>
</dbReference>
<name>A0A225V5Z9_9STRA</name>
<feature type="non-terminal residue" evidence="2">
    <location>
        <position position="1"/>
    </location>
</feature>
<feature type="region of interest" description="Disordered" evidence="1">
    <location>
        <begin position="1"/>
        <end position="38"/>
    </location>
</feature>
<sequence length="152" mass="17181">RQKRFDLPTEYNNDLETTSTGLKRVEAESNQAGRKRSPDKESLTFSVYMQLPERTLAIQDNGFAHLFLLSQWNLMCRSVSVETLHISHVHCADDSVGCVLHKTKTNQERSGPKDHRHIYANPVHPSCCWALGLGIYFASNPLLTTRNAFPGL</sequence>